<dbReference type="FunFam" id="3.30.310.50:FF:000001">
    <property type="entry name" value="Phosphoglucosamine mutase"/>
    <property type="match status" value="1"/>
</dbReference>
<dbReference type="NCBIfam" id="TIGR01455">
    <property type="entry name" value="glmM"/>
    <property type="match status" value="1"/>
</dbReference>
<dbReference type="GO" id="GO:0005829">
    <property type="term" value="C:cytosol"/>
    <property type="evidence" value="ECO:0007669"/>
    <property type="project" value="TreeGrafter"/>
</dbReference>
<reference evidence="16 17" key="1">
    <citation type="submission" date="2018-12" db="EMBL/GenBank/DDBJ databases">
        <authorList>
            <consortium name="Pathogen Informatics"/>
        </authorList>
    </citation>
    <scope>NUCLEOTIDE SEQUENCE [LARGE SCALE GENOMIC DNA]</scope>
    <source>
        <strain evidence="16 17">NCTC3166</strain>
    </source>
</reference>
<comment type="PTM">
    <text evidence="9">Activated by phosphorylation.</text>
</comment>
<dbReference type="GO" id="GO:0008966">
    <property type="term" value="F:phosphoglucosamine mutase activity"/>
    <property type="evidence" value="ECO:0007669"/>
    <property type="project" value="UniProtKB-UniRule"/>
</dbReference>
<feature type="domain" description="Alpha-D-phosphohexomutase alpha/beta/alpha" evidence="15">
    <location>
        <begin position="257"/>
        <end position="365"/>
    </location>
</feature>
<dbReference type="Gene3D" id="3.40.120.10">
    <property type="entry name" value="Alpha-D-Glucose-1,6-Bisphosphate, subunit A, domain 3"/>
    <property type="match status" value="3"/>
</dbReference>
<dbReference type="KEGG" id="svf:NCTC3166_00762"/>
<keyword evidence="17" id="KW-1185">Reference proteome</keyword>
<evidence type="ECO:0000256" key="11">
    <source>
        <dbReference type="RuleBase" id="RU004327"/>
    </source>
</evidence>
<evidence type="ECO:0000256" key="10">
    <source>
        <dbReference type="RuleBase" id="RU004326"/>
    </source>
</evidence>
<feature type="active site" description="Phosphoserine intermediate" evidence="9">
    <location>
        <position position="101"/>
    </location>
</feature>
<dbReference type="PROSITE" id="PS00710">
    <property type="entry name" value="PGM_PMM"/>
    <property type="match status" value="1"/>
</dbReference>
<evidence type="ECO:0000259" key="13">
    <source>
        <dbReference type="Pfam" id="PF02878"/>
    </source>
</evidence>
<dbReference type="PANTHER" id="PTHR42946:SF1">
    <property type="entry name" value="PHOSPHOGLUCOMUTASE (ALPHA-D-GLUCOSE-1,6-BISPHOSPHATE-DEPENDENT)"/>
    <property type="match status" value="1"/>
</dbReference>
<dbReference type="FunFam" id="3.40.120.10:FF:000002">
    <property type="entry name" value="Phosphoglucosamine mutase"/>
    <property type="match status" value="1"/>
</dbReference>
<dbReference type="InterPro" id="IPR005846">
    <property type="entry name" value="A-D-PHexomutase_a/b/a-III"/>
</dbReference>
<dbReference type="HAMAP" id="MF_01554_B">
    <property type="entry name" value="GlmM_B"/>
    <property type="match status" value="1"/>
</dbReference>
<evidence type="ECO:0000256" key="2">
    <source>
        <dbReference type="ARBA" id="ARBA00022553"/>
    </source>
</evidence>
<dbReference type="InterPro" id="IPR016055">
    <property type="entry name" value="A-D-PHexomutase_a/b/a-I/II/III"/>
</dbReference>
<comment type="similarity">
    <text evidence="1 9 10">Belongs to the phosphohexose mutase family.</text>
</comment>
<feature type="binding site" evidence="9">
    <location>
        <position position="244"/>
    </location>
    <ligand>
        <name>Mg(2+)</name>
        <dbReference type="ChEBI" id="CHEBI:18420"/>
    </ligand>
</feature>
<dbReference type="InterPro" id="IPR036900">
    <property type="entry name" value="A-D-PHexomutase_C_sf"/>
</dbReference>
<keyword evidence="4 9" id="KW-0460">Magnesium</keyword>
<evidence type="ECO:0000313" key="17">
    <source>
        <dbReference type="Proteomes" id="UP000270025"/>
    </source>
</evidence>
<feature type="domain" description="Alpha-D-phosphohexomutase alpha/beta/alpha" evidence="13">
    <location>
        <begin position="3"/>
        <end position="136"/>
    </location>
</feature>
<evidence type="ECO:0000256" key="7">
    <source>
        <dbReference type="ARBA" id="ARBA00066330"/>
    </source>
</evidence>
<dbReference type="Pfam" id="PF00408">
    <property type="entry name" value="PGM_PMM_IV"/>
    <property type="match status" value="1"/>
</dbReference>
<evidence type="ECO:0000313" key="16">
    <source>
        <dbReference type="EMBL" id="VED66949.1"/>
    </source>
</evidence>
<dbReference type="InterPro" id="IPR050060">
    <property type="entry name" value="Phosphoglucosamine_mutase"/>
</dbReference>
<dbReference type="Pfam" id="PF02878">
    <property type="entry name" value="PGM_PMM_I"/>
    <property type="match status" value="1"/>
</dbReference>
<dbReference type="CDD" id="cd05802">
    <property type="entry name" value="GlmM"/>
    <property type="match status" value="1"/>
</dbReference>
<evidence type="ECO:0000259" key="15">
    <source>
        <dbReference type="Pfam" id="PF02880"/>
    </source>
</evidence>
<feature type="binding site" description="via phosphate group" evidence="9">
    <location>
        <position position="101"/>
    </location>
    <ligand>
        <name>Mg(2+)</name>
        <dbReference type="ChEBI" id="CHEBI:18420"/>
    </ligand>
</feature>
<dbReference type="EMBL" id="LR134266">
    <property type="protein sequence ID" value="VED66949.1"/>
    <property type="molecule type" value="Genomic_DNA"/>
</dbReference>
<evidence type="ECO:0000256" key="1">
    <source>
        <dbReference type="ARBA" id="ARBA00010231"/>
    </source>
</evidence>
<keyword evidence="3 9" id="KW-0479">Metal-binding</keyword>
<dbReference type="InterPro" id="IPR005845">
    <property type="entry name" value="A-D-PHexomutase_a/b/a-II"/>
</dbReference>
<dbReference type="InterPro" id="IPR005844">
    <property type="entry name" value="A-D-PHexomutase_a/b/a-I"/>
</dbReference>
<protein>
    <recommendedName>
        <fullName evidence="8 9">Phosphoglucosamine mutase</fullName>
        <ecNumber evidence="7 9">5.4.2.10</ecNumber>
    </recommendedName>
</protein>
<dbReference type="GO" id="GO:0009252">
    <property type="term" value="P:peptidoglycan biosynthetic process"/>
    <property type="evidence" value="ECO:0007669"/>
    <property type="project" value="TreeGrafter"/>
</dbReference>
<comment type="function">
    <text evidence="9 11">Catalyzes the conversion of glucosamine-6-phosphate to glucosamine-1-phosphate.</text>
</comment>
<dbReference type="GO" id="GO:0000287">
    <property type="term" value="F:magnesium ion binding"/>
    <property type="evidence" value="ECO:0007669"/>
    <property type="project" value="UniProtKB-UniRule"/>
</dbReference>
<dbReference type="PANTHER" id="PTHR42946">
    <property type="entry name" value="PHOSPHOHEXOSE MUTASE"/>
    <property type="match status" value="1"/>
</dbReference>
<feature type="modified residue" description="Phosphoserine" evidence="9">
    <location>
        <position position="101"/>
    </location>
</feature>
<dbReference type="InterPro" id="IPR005841">
    <property type="entry name" value="Alpha-D-phosphohexomutase_SF"/>
</dbReference>
<evidence type="ECO:0000256" key="6">
    <source>
        <dbReference type="ARBA" id="ARBA00050364"/>
    </source>
</evidence>
<evidence type="ECO:0000256" key="9">
    <source>
        <dbReference type="HAMAP-Rule" id="MF_01554"/>
    </source>
</evidence>
<dbReference type="SUPFAM" id="SSF55957">
    <property type="entry name" value="Phosphoglucomutase, C-terminal domain"/>
    <property type="match status" value="1"/>
</dbReference>
<dbReference type="PRINTS" id="PR00509">
    <property type="entry name" value="PGMPMM"/>
</dbReference>
<feature type="domain" description="Alpha-D-phosphohexomutase alpha/beta/alpha" evidence="14">
    <location>
        <begin position="161"/>
        <end position="253"/>
    </location>
</feature>
<dbReference type="EC" id="5.4.2.10" evidence="7 9"/>
<dbReference type="Pfam" id="PF02880">
    <property type="entry name" value="PGM_PMM_III"/>
    <property type="match status" value="1"/>
</dbReference>
<dbReference type="NCBIfam" id="NF008139">
    <property type="entry name" value="PRK10887.1"/>
    <property type="match status" value="1"/>
</dbReference>
<dbReference type="Proteomes" id="UP000270025">
    <property type="component" value="Chromosome"/>
</dbReference>
<evidence type="ECO:0000256" key="4">
    <source>
        <dbReference type="ARBA" id="ARBA00022842"/>
    </source>
</evidence>
<gene>
    <name evidence="9 16" type="primary">glmM</name>
    <name evidence="16" type="ORF">NCTC3166_00762</name>
</gene>
<accession>A0A447Z419</accession>
<comment type="catalytic activity">
    <reaction evidence="6 9 11">
        <text>alpha-D-glucosamine 1-phosphate = D-glucosamine 6-phosphate</text>
        <dbReference type="Rhea" id="RHEA:23424"/>
        <dbReference type="ChEBI" id="CHEBI:58516"/>
        <dbReference type="ChEBI" id="CHEBI:58725"/>
        <dbReference type="EC" id="5.4.2.10"/>
    </reaction>
</comment>
<evidence type="ECO:0000259" key="12">
    <source>
        <dbReference type="Pfam" id="PF00408"/>
    </source>
</evidence>
<proteinExistence type="inferred from homology"/>
<dbReference type="Gene3D" id="3.30.310.50">
    <property type="entry name" value="Alpha-D-phosphohexomutase, C-terminal domain"/>
    <property type="match status" value="1"/>
</dbReference>
<evidence type="ECO:0000256" key="3">
    <source>
        <dbReference type="ARBA" id="ARBA00022723"/>
    </source>
</evidence>
<name>A0A447Z419_9STRE</name>
<dbReference type="FunFam" id="3.40.120.10:FF:000001">
    <property type="entry name" value="Phosphoglucosamine mutase"/>
    <property type="match status" value="1"/>
</dbReference>
<keyword evidence="2 9" id="KW-0597">Phosphoprotein</keyword>
<dbReference type="InterPro" id="IPR005843">
    <property type="entry name" value="A-D-PHexomutase_C"/>
</dbReference>
<dbReference type="GO" id="GO:0004615">
    <property type="term" value="F:phosphomannomutase activity"/>
    <property type="evidence" value="ECO:0007669"/>
    <property type="project" value="TreeGrafter"/>
</dbReference>
<evidence type="ECO:0000256" key="8">
    <source>
        <dbReference type="ARBA" id="ARBA00068193"/>
    </source>
</evidence>
<feature type="binding site" evidence="9">
    <location>
        <position position="240"/>
    </location>
    <ligand>
        <name>Mg(2+)</name>
        <dbReference type="ChEBI" id="CHEBI:18420"/>
    </ligand>
</feature>
<dbReference type="Pfam" id="PF02879">
    <property type="entry name" value="PGM_PMM_II"/>
    <property type="match status" value="1"/>
</dbReference>
<comment type="cofactor">
    <cofactor evidence="9">
        <name>Mg(2+)</name>
        <dbReference type="ChEBI" id="CHEBI:18420"/>
    </cofactor>
    <text evidence="9">Binds 1 Mg(2+) ion per subunit.</text>
</comment>
<dbReference type="SUPFAM" id="SSF53738">
    <property type="entry name" value="Phosphoglucomutase, first 3 domains"/>
    <property type="match status" value="3"/>
</dbReference>
<feature type="domain" description="Alpha-D-phosphohexomutase C-terminal" evidence="12">
    <location>
        <begin position="373"/>
        <end position="441"/>
    </location>
</feature>
<dbReference type="AlphaFoldDB" id="A0A447Z419"/>
<dbReference type="GO" id="GO:0005975">
    <property type="term" value="P:carbohydrate metabolic process"/>
    <property type="evidence" value="ECO:0007669"/>
    <property type="project" value="InterPro"/>
</dbReference>
<dbReference type="InterPro" id="IPR006352">
    <property type="entry name" value="GlmM_bact"/>
</dbReference>
<dbReference type="RefSeq" id="WP_126404031.1">
    <property type="nucleotide sequence ID" value="NZ_LR134266.1"/>
</dbReference>
<feature type="binding site" evidence="9">
    <location>
        <position position="242"/>
    </location>
    <ligand>
        <name>Mg(2+)</name>
        <dbReference type="ChEBI" id="CHEBI:18420"/>
    </ligand>
</feature>
<evidence type="ECO:0000259" key="14">
    <source>
        <dbReference type="Pfam" id="PF02879"/>
    </source>
</evidence>
<dbReference type="GO" id="GO:0006048">
    <property type="term" value="P:UDP-N-acetylglucosamine biosynthetic process"/>
    <property type="evidence" value="ECO:0007669"/>
    <property type="project" value="TreeGrafter"/>
</dbReference>
<keyword evidence="5 9" id="KW-0413">Isomerase</keyword>
<organism evidence="16 17">
    <name type="scientific">Streptococcus viridans</name>
    <dbReference type="NCBI Taxonomy" id="78535"/>
    <lineage>
        <taxon>Bacteria</taxon>
        <taxon>Bacillati</taxon>
        <taxon>Bacillota</taxon>
        <taxon>Bacilli</taxon>
        <taxon>Lactobacillales</taxon>
        <taxon>Streptococcaceae</taxon>
        <taxon>Streptococcus</taxon>
    </lineage>
</organism>
<dbReference type="InterPro" id="IPR016066">
    <property type="entry name" value="A-D-PHexomutase_CS"/>
</dbReference>
<evidence type="ECO:0000256" key="5">
    <source>
        <dbReference type="ARBA" id="ARBA00023235"/>
    </source>
</evidence>
<sequence length="451" mass="48397">MGKYFGTDGVRGEANVELTPELAFKLGRYGGYVLSQHEQETPLVFVGRDTRISGEMLESALVAGLLSVGIKVYKLGVIATPGVAYLVRSEGASAGVMISASHNPALDNGIKFFGNDGYKLDDDRELEIEALLDAETDTLPRPSAEGLGTVMDYPEGLRKYQEYLVSTGTQLEGMHVALDAANGSASTSARQVFADLGARLTVIGESPNGLNINDQVGSTHPEALQEAVRESGAAIGLAFDGDSDRLIAVDENGDLVDGDKIMYIIGTYLSEKGLLKDNTIVTTVMSNLGFHKALDAKGINKVVTAVGDRYVVEEMRKSGYNLGGEQSGHVIVMDYNTTGDGQMSAVQLTKIMQETGRTLSDLASEVTIYPQKLVNIRVENSMKDKAMEVPAIRAIIEKMEAEMAGNGRILVRPSGTEPLLRVMAEAPTDEEVDYYVDTIAAVVKDEIGLED</sequence>